<evidence type="ECO:0000256" key="1">
    <source>
        <dbReference type="SAM" id="MobiDB-lite"/>
    </source>
</evidence>
<feature type="compositionally biased region" description="Polar residues" evidence="1">
    <location>
        <begin position="13"/>
        <end position="28"/>
    </location>
</feature>
<reference evidence="3" key="1">
    <citation type="submission" date="2019-07" db="EMBL/GenBank/DDBJ databases">
        <title>De Novo Assembly of kiwifruit Actinidia rufa.</title>
        <authorList>
            <person name="Sugita-Konishi S."/>
            <person name="Sato K."/>
            <person name="Mori E."/>
            <person name="Abe Y."/>
            <person name="Kisaki G."/>
            <person name="Hamano K."/>
            <person name="Suezawa K."/>
            <person name="Otani M."/>
            <person name="Fukuda T."/>
            <person name="Manabe T."/>
            <person name="Gomi K."/>
            <person name="Tabuchi M."/>
            <person name="Akimitsu K."/>
            <person name="Kataoka I."/>
        </authorList>
    </citation>
    <scope>NUCLEOTIDE SEQUENCE [LARGE SCALE GENOMIC DNA]</scope>
    <source>
        <strain evidence="3">cv. Fuchu</strain>
    </source>
</reference>
<proteinExistence type="predicted"/>
<dbReference type="GO" id="GO:0009409">
    <property type="term" value="P:response to cold"/>
    <property type="evidence" value="ECO:0007669"/>
    <property type="project" value="InterPro"/>
</dbReference>
<dbReference type="PANTHER" id="PTHR33676">
    <property type="entry name" value="COLD REGULATED PROTEIN 27"/>
    <property type="match status" value="1"/>
</dbReference>
<evidence type="ECO:0000313" key="2">
    <source>
        <dbReference type="EMBL" id="GFS33233.1"/>
    </source>
</evidence>
<gene>
    <name evidence="2" type="ORF">Acr_00g0027250</name>
</gene>
<organism evidence="2 3">
    <name type="scientific">Actinidia rufa</name>
    <dbReference type="NCBI Taxonomy" id="165716"/>
    <lineage>
        <taxon>Eukaryota</taxon>
        <taxon>Viridiplantae</taxon>
        <taxon>Streptophyta</taxon>
        <taxon>Embryophyta</taxon>
        <taxon>Tracheophyta</taxon>
        <taxon>Spermatophyta</taxon>
        <taxon>Magnoliopsida</taxon>
        <taxon>eudicotyledons</taxon>
        <taxon>Gunneridae</taxon>
        <taxon>Pentapetalae</taxon>
        <taxon>asterids</taxon>
        <taxon>Ericales</taxon>
        <taxon>Actinidiaceae</taxon>
        <taxon>Actinidia</taxon>
    </lineage>
</organism>
<dbReference type="InterPro" id="IPR044678">
    <property type="entry name" value="COR27/28"/>
</dbReference>
<evidence type="ECO:0000313" key="3">
    <source>
        <dbReference type="Proteomes" id="UP000585474"/>
    </source>
</evidence>
<keyword evidence="3" id="KW-1185">Reference proteome</keyword>
<accession>A0A7J0DFT5</accession>
<comment type="caution">
    <text evidence="2">The sequence shown here is derived from an EMBL/GenBank/DDBJ whole genome shotgun (WGS) entry which is preliminary data.</text>
</comment>
<protein>
    <submittedName>
        <fullName evidence="2">Cold regulated protein 27</fullName>
    </submittedName>
</protein>
<feature type="region of interest" description="Disordered" evidence="1">
    <location>
        <begin position="1"/>
        <end position="47"/>
    </location>
</feature>
<dbReference type="AlphaFoldDB" id="A0A7J0DFT5"/>
<dbReference type="GO" id="GO:0042752">
    <property type="term" value="P:regulation of circadian rhythm"/>
    <property type="evidence" value="ECO:0007669"/>
    <property type="project" value="InterPro"/>
</dbReference>
<dbReference type="PANTHER" id="PTHR33676:SF3">
    <property type="entry name" value="COLD-REGULATED PROTEIN 27"/>
    <property type="match status" value="1"/>
</dbReference>
<dbReference type="OrthoDB" id="1923282at2759"/>
<dbReference type="EMBL" id="BJWL01000182">
    <property type="protein sequence ID" value="GFS33233.1"/>
    <property type="molecule type" value="Genomic_DNA"/>
</dbReference>
<dbReference type="Proteomes" id="UP000585474">
    <property type="component" value="Unassembled WGS sequence"/>
</dbReference>
<sequence>MEGVTHPRLRATPASSWTSDATAENASIDSVERLSQDSPGRDPMSTEWTDEKHRLYLKSMEASFVDDLYNSFDLLGWRSQREQSPDPKFSGQKHASTRMSSGQFKVLQSGRWGNINFEIHESQVDKADKSGVILANPWIRHFRSARRKKILASSCHQEKAAFGSLGVRASGKIALTSAALAVNLQQFSACRLHLRRYDSVDSNTEVTDQNFVDEDVEGENASHKCNAKRMKTSVVATQSNDQVVPFGKFPVTTDVTENLFSPERERPRSSSDLKIANKHLALVAASTEVIPVGQFFSYLTLIVDIIRSSPKKHDTFRGIQATKLAEKLAIDNDDDEFETGKGKQQIRTWKRAGDTLDEVLISVQFLA</sequence>
<name>A0A7J0DFT5_9ERIC</name>